<keyword evidence="2" id="KW-1185">Reference proteome</keyword>
<name>A0A840AG30_9HYPH</name>
<proteinExistence type="predicted"/>
<gene>
    <name evidence="1" type="ORF">GGR25_000338</name>
</gene>
<sequence length="532" mass="56267">MNAPTTAYDHIIIGSGINALVAAAMLGKKGRKVLLLERNPVIGGCLRTEEITRPGFVHDVMATTMVLFITSPAYAALGKDLEARGLEFAHCPTPTGVLRPDGSHAILSMDRARNIAHFDALAAGDGTAFEREMGRFGGNAGFVFGLLGGELWTAATLKLVAKEAWKRGLKGLAAFFGEALAPARGYLETTYRSEEMRALFAPWALHCGLGPESAYSAEMTKVIGFAIEMAGCPIVKGGARNLLAAFERLIRDQGGAIMTEADVAAIVPDGAGRAAGVRLADGQVLKAGKGVIASVTPNQLYERLLGDWPTPLPAEVDEGVKSYRYGKGNMQIHYALSAPPAWKAGAELGKIALLHLTPGLDGVSRSANEAERGQLPAVPTICVGQPASFDPSRAPEGSGLLWLQIPDTPRHIKGDAAGELAIPPDGRWTDGLREAFADRIETILAGHIEGFRDTILSRRVYSPADLEAMNVNLVGGDPYGGFCGLDQFFLWRPLKRPSNHRTHIAGLYHIGASTHPGPGLGGGSGFLLGSSL</sequence>
<dbReference type="InterPro" id="IPR018203">
    <property type="entry name" value="GDP_dissociation_inhibitor"/>
</dbReference>
<dbReference type="EMBL" id="JACIDS010000001">
    <property type="protein sequence ID" value="MBB3929319.1"/>
    <property type="molecule type" value="Genomic_DNA"/>
</dbReference>
<accession>A0A840AG30</accession>
<dbReference type="PANTHER" id="PTHR10668">
    <property type="entry name" value="PHYTOENE DEHYDROGENASE"/>
    <property type="match status" value="1"/>
</dbReference>
<organism evidence="1 2">
    <name type="scientific">Kaistia hirudinis</name>
    <dbReference type="NCBI Taxonomy" id="1293440"/>
    <lineage>
        <taxon>Bacteria</taxon>
        <taxon>Pseudomonadati</taxon>
        <taxon>Pseudomonadota</taxon>
        <taxon>Alphaproteobacteria</taxon>
        <taxon>Hyphomicrobiales</taxon>
        <taxon>Kaistiaceae</taxon>
        <taxon>Kaistia</taxon>
    </lineage>
</organism>
<dbReference type="AlphaFoldDB" id="A0A840AG30"/>
<comment type="caution">
    <text evidence="1">The sequence shown here is derived from an EMBL/GenBank/DDBJ whole genome shotgun (WGS) entry which is preliminary data.</text>
</comment>
<dbReference type="SUPFAM" id="SSF51905">
    <property type="entry name" value="FAD/NAD(P)-binding domain"/>
    <property type="match status" value="1"/>
</dbReference>
<protein>
    <submittedName>
        <fullName evidence="1">Phytoene dehydrogenase-like protein</fullName>
    </submittedName>
</protein>
<evidence type="ECO:0000313" key="2">
    <source>
        <dbReference type="Proteomes" id="UP000553963"/>
    </source>
</evidence>
<dbReference type="Proteomes" id="UP000553963">
    <property type="component" value="Unassembled WGS sequence"/>
</dbReference>
<dbReference type="RefSeq" id="WP_343067935.1">
    <property type="nucleotide sequence ID" value="NZ_JACIDS010000001.1"/>
</dbReference>
<dbReference type="GO" id="GO:0005092">
    <property type="term" value="F:GDP-dissociation inhibitor activity"/>
    <property type="evidence" value="ECO:0007669"/>
    <property type="project" value="InterPro"/>
</dbReference>
<dbReference type="GO" id="GO:0007264">
    <property type="term" value="P:small GTPase-mediated signal transduction"/>
    <property type="evidence" value="ECO:0007669"/>
    <property type="project" value="InterPro"/>
</dbReference>
<reference evidence="1 2" key="1">
    <citation type="submission" date="2020-08" db="EMBL/GenBank/DDBJ databases">
        <title>Genomic Encyclopedia of Type Strains, Phase IV (KMG-IV): sequencing the most valuable type-strain genomes for metagenomic binning, comparative biology and taxonomic classification.</title>
        <authorList>
            <person name="Goeker M."/>
        </authorList>
    </citation>
    <scope>NUCLEOTIDE SEQUENCE [LARGE SCALE GENOMIC DNA]</scope>
    <source>
        <strain evidence="1 2">DSM 25966</strain>
    </source>
</reference>
<evidence type="ECO:0000313" key="1">
    <source>
        <dbReference type="EMBL" id="MBB3929319.1"/>
    </source>
</evidence>
<dbReference type="InterPro" id="IPR036188">
    <property type="entry name" value="FAD/NAD-bd_sf"/>
</dbReference>
<dbReference type="PANTHER" id="PTHR10668:SF105">
    <property type="entry name" value="DEHYDROGENASE-RELATED"/>
    <property type="match status" value="1"/>
</dbReference>
<dbReference type="Gene3D" id="3.50.50.60">
    <property type="entry name" value="FAD/NAD(P)-binding domain"/>
    <property type="match status" value="2"/>
</dbReference>
<dbReference type="Pfam" id="PF13450">
    <property type="entry name" value="NAD_binding_8"/>
    <property type="match status" value="1"/>
</dbReference>
<dbReference type="PRINTS" id="PR00891">
    <property type="entry name" value="RABGDIREP"/>
</dbReference>